<name>A0A5C3QPN6_9AGAR</name>
<dbReference type="EMBL" id="ML178820">
    <property type="protein sequence ID" value="TFL03338.1"/>
    <property type="molecule type" value="Genomic_DNA"/>
</dbReference>
<protein>
    <submittedName>
        <fullName evidence="1">Uncharacterized protein</fullName>
    </submittedName>
</protein>
<evidence type="ECO:0000313" key="1">
    <source>
        <dbReference type="EMBL" id="TFL03338.1"/>
    </source>
</evidence>
<proteinExistence type="predicted"/>
<keyword evidence="2" id="KW-1185">Reference proteome</keyword>
<sequence>MGGRNLRNFTLDLSVDAAAKEALLNHLENVSLLRLVTQVPGIPAPSPRTFPQLKGHHLLGVNLSPFLSEYTVPRLEALRIRRLEPAESFPYSPCDPAAHSKMSDLRLVRFKATSVPIILNVLTSLGRSTDDQSADDGHSNLIRSPHLHTLYFSTYLSEYREGRRRSVGISVNWPAISHALEAFVDSRRSLSTSACTSASVKTYLRFYDAALNSHGGQACVDAIKALATSGRGIDLDVLTSQREASGA</sequence>
<accession>A0A5C3QPN6</accession>
<organism evidence="1 2">
    <name type="scientific">Pterulicium gracile</name>
    <dbReference type="NCBI Taxonomy" id="1884261"/>
    <lineage>
        <taxon>Eukaryota</taxon>
        <taxon>Fungi</taxon>
        <taxon>Dikarya</taxon>
        <taxon>Basidiomycota</taxon>
        <taxon>Agaricomycotina</taxon>
        <taxon>Agaricomycetes</taxon>
        <taxon>Agaricomycetidae</taxon>
        <taxon>Agaricales</taxon>
        <taxon>Pleurotineae</taxon>
        <taxon>Pterulaceae</taxon>
        <taxon>Pterulicium</taxon>
    </lineage>
</organism>
<gene>
    <name evidence="1" type="ORF">BDV98DRAFT_581333</name>
</gene>
<reference evidence="1 2" key="1">
    <citation type="journal article" date="2019" name="Nat. Ecol. Evol.">
        <title>Megaphylogeny resolves global patterns of mushroom evolution.</title>
        <authorList>
            <person name="Varga T."/>
            <person name="Krizsan K."/>
            <person name="Foldi C."/>
            <person name="Dima B."/>
            <person name="Sanchez-Garcia M."/>
            <person name="Sanchez-Ramirez S."/>
            <person name="Szollosi G.J."/>
            <person name="Szarkandi J.G."/>
            <person name="Papp V."/>
            <person name="Albert L."/>
            <person name="Andreopoulos W."/>
            <person name="Angelini C."/>
            <person name="Antonin V."/>
            <person name="Barry K.W."/>
            <person name="Bougher N.L."/>
            <person name="Buchanan P."/>
            <person name="Buyck B."/>
            <person name="Bense V."/>
            <person name="Catcheside P."/>
            <person name="Chovatia M."/>
            <person name="Cooper J."/>
            <person name="Damon W."/>
            <person name="Desjardin D."/>
            <person name="Finy P."/>
            <person name="Geml J."/>
            <person name="Haridas S."/>
            <person name="Hughes K."/>
            <person name="Justo A."/>
            <person name="Karasinski D."/>
            <person name="Kautmanova I."/>
            <person name="Kiss B."/>
            <person name="Kocsube S."/>
            <person name="Kotiranta H."/>
            <person name="LaButti K.M."/>
            <person name="Lechner B.E."/>
            <person name="Liimatainen K."/>
            <person name="Lipzen A."/>
            <person name="Lukacs Z."/>
            <person name="Mihaltcheva S."/>
            <person name="Morgado L.N."/>
            <person name="Niskanen T."/>
            <person name="Noordeloos M.E."/>
            <person name="Ohm R.A."/>
            <person name="Ortiz-Santana B."/>
            <person name="Ovrebo C."/>
            <person name="Racz N."/>
            <person name="Riley R."/>
            <person name="Savchenko A."/>
            <person name="Shiryaev A."/>
            <person name="Soop K."/>
            <person name="Spirin V."/>
            <person name="Szebenyi C."/>
            <person name="Tomsovsky M."/>
            <person name="Tulloss R.E."/>
            <person name="Uehling J."/>
            <person name="Grigoriev I.V."/>
            <person name="Vagvolgyi C."/>
            <person name="Papp T."/>
            <person name="Martin F.M."/>
            <person name="Miettinen O."/>
            <person name="Hibbett D.S."/>
            <person name="Nagy L.G."/>
        </authorList>
    </citation>
    <scope>NUCLEOTIDE SEQUENCE [LARGE SCALE GENOMIC DNA]</scope>
    <source>
        <strain evidence="1 2">CBS 309.79</strain>
    </source>
</reference>
<dbReference type="AlphaFoldDB" id="A0A5C3QPN6"/>
<evidence type="ECO:0000313" key="2">
    <source>
        <dbReference type="Proteomes" id="UP000305067"/>
    </source>
</evidence>
<dbReference type="Proteomes" id="UP000305067">
    <property type="component" value="Unassembled WGS sequence"/>
</dbReference>